<name>A0A7E5W457_TRINI</name>
<evidence type="ECO:0000256" key="1">
    <source>
        <dbReference type="SAM" id="MobiDB-lite"/>
    </source>
</evidence>
<dbReference type="AlphaFoldDB" id="A0A7E5W457"/>
<evidence type="ECO:0000313" key="3">
    <source>
        <dbReference type="Proteomes" id="UP000322000"/>
    </source>
</evidence>
<organism evidence="3 4">
    <name type="scientific">Trichoplusia ni</name>
    <name type="common">Cabbage looper</name>
    <dbReference type="NCBI Taxonomy" id="7111"/>
    <lineage>
        <taxon>Eukaryota</taxon>
        <taxon>Metazoa</taxon>
        <taxon>Ecdysozoa</taxon>
        <taxon>Arthropoda</taxon>
        <taxon>Hexapoda</taxon>
        <taxon>Insecta</taxon>
        <taxon>Pterygota</taxon>
        <taxon>Neoptera</taxon>
        <taxon>Endopterygota</taxon>
        <taxon>Lepidoptera</taxon>
        <taxon>Glossata</taxon>
        <taxon>Ditrysia</taxon>
        <taxon>Noctuoidea</taxon>
        <taxon>Noctuidae</taxon>
        <taxon>Plusiinae</taxon>
        <taxon>Trichoplusia</taxon>
    </lineage>
</organism>
<proteinExistence type="predicted"/>
<feature type="region of interest" description="Disordered" evidence="1">
    <location>
        <begin position="96"/>
        <end position="137"/>
    </location>
</feature>
<feature type="compositionally biased region" description="Basic residues" evidence="1">
    <location>
        <begin position="191"/>
        <end position="207"/>
    </location>
</feature>
<evidence type="ECO:0000313" key="4">
    <source>
        <dbReference type="RefSeq" id="XP_026735409.1"/>
    </source>
</evidence>
<reference evidence="4" key="1">
    <citation type="submission" date="2025-08" db="UniProtKB">
        <authorList>
            <consortium name="RefSeq"/>
        </authorList>
    </citation>
    <scope>IDENTIFICATION</scope>
</reference>
<dbReference type="InParanoid" id="A0A7E5W457"/>
<dbReference type="KEGG" id="tnl:113499218"/>
<sequence>MGGDLYLRGSPGVGVRSVLGAPFCGLQGGWDATRTNIIFKILMDNKRDHRINWTASTNAPARTQISEQTSHNHHQHNEKPAALSCAQANNLLSNPEATPCPADALLSKSQRKRRARQRRLEEAAAKTDQPEAPRPMAPARQAMANIAPTPELNHSAGPGPVASAGSYPAAGDVKSEGASCGRPVEPDGAAKRRKSIPRGKRGGKPKRMRWDEAAPESQPARGTKRARPDDSLTPREGAKRAKLNRSLPVPGPVKNANALKSNDLCVAVRIDPYHGITEEQSQLIQAKIMEEYDATVFSDDPYVRTPAFRGKPFLSDGVIKMWCEDEFALDWLRHTTFKIGSPLPGTELIVCRQKEVPQSIKGTVYVPDFTDGDVDRLRIRLHRTNSDTYNINSWSVYNAQRTPGCDGVRLLLGIPMQEAEILKRKERRLRYKLGSVYVKFAEDKNTVDTNRDTVNHAPNDDF</sequence>
<keyword evidence="3" id="KW-1185">Reference proteome</keyword>
<dbReference type="Proteomes" id="UP000322000">
    <property type="component" value="Chromosome 12"/>
</dbReference>
<dbReference type="OrthoDB" id="6507000at2759"/>
<feature type="compositionally biased region" description="Basic and acidic residues" evidence="1">
    <location>
        <begin position="118"/>
        <end position="131"/>
    </location>
</feature>
<protein>
    <submittedName>
        <fullName evidence="4">Uncharacterized protein LOC113499218</fullName>
    </submittedName>
</protein>
<accession>A0A7E5W457</accession>
<feature type="region of interest" description="Disordered" evidence="1">
    <location>
        <begin position="60"/>
        <end position="81"/>
    </location>
</feature>
<evidence type="ECO:0000259" key="2">
    <source>
        <dbReference type="Pfam" id="PF16012"/>
    </source>
</evidence>
<gene>
    <name evidence="4" type="primary">LOC113499218</name>
</gene>
<feature type="region of interest" description="Disordered" evidence="1">
    <location>
        <begin position="149"/>
        <end position="254"/>
    </location>
</feature>
<feature type="compositionally biased region" description="Basic and acidic residues" evidence="1">
    <location>
        <begin position="226"/>
        <end position="239"/>
    </location>
</feature>
<dbReference type="Pfam" id="PF16012">
    <property type="entry name" value="DUF4780"/>
    <property type="match status" value="1"/>
</dbReference>
<dbReference type="GeneID" id="113499218"/>
<dbReference type="RefSeq" id="XP_026735409.1">
    <property type="nucleotide sequence ID" value="XM_026879608.1"/>
</dbReference>
<dbReference type="InterPro" id="IPR031961">
    <property type="entry name" value="DUF4780"/>
</dbReference>
<feature type="compositionally biased region" description="Polar residues" evidence="1">
    <location>
        <begin position="60"/>
        <end position="69"/>
    </location>
</feature>
<feature type="domain" description="DUF4780" evidence="2">
    <location>
        <begin position="271"/>
        <end position="438"/>
    </location>
</feature>